<comment type="subcellular location">
    <subcellularLocation>
        <location evidence="2">Secreted</location>
    </subcellularLocation>
</comment>
<keyword evidence="4" id="KW-0479">Metal-binding</keyword>
<dbReference type="InterPro" id="IPR052052">
    <property type="entry name" value="Polysaccharide_Lyase_9"/>
</dbReference>
<dbReference type="Gene3D" id="2.160.20.10">
    <property type="entry name" value="Single-stranded right-handed beta-helix, Pectin lyase-like"/>
    <property type="match status" value="2"/>
</dbReference>
<dbReference type="InterPro" id="IPR039448">
    <property type="entry name" value="Beta_helix"/>
</dbReference>
<gene>
    <name evidence="11" type="ORF">HAV22_01400</name>
</gene>
<dbReference type="InterPro" id="IPR059226">
    <property type="entry name" value="Choice_anch_Q_dom"/>
</dbReference>
<feature type="domain" description="DUF1565" evidence="9">
    <location>
        <begin position="413"/>
        <end position="450"/>
    </location>
</feature>
<dbReference type="Proteomes" id="UP000716322">
    <property type="component" value="Unassembled WGS sequence"/>
</dbReference>
<evidence type="ECO:0000256" key="7">
    <source>
        <dbReference type="ARBA" id="ARBA00023239"/>
    </source>
</evidence>
<evidence type="ECO:0000256" key="4">
    <source>
        <dbReference type="ARBA" id="ARBA00022723"/>
    </source>
</evidence>
<evidence type="ECO:0000259" key="9">
    <source>
        <dbReference type="Pfam" id="PF07602"/>
    </source>
</evidence>
<evidence type="ECO:0000256" key="1">
    <source>
        <dbReference type="ARBA" id="ARBA00001913"/>
    </source>
</evidence>
<organism evidence="11 12">
    <name type="scientific">Telluria antibiotica</name>
    <dbReference type="NCBI Taxonomy" id="2717319"/>
    <lineage>
        <taxon>Bacteria</taxon>
        <taxon>Pseudomonadati</taxon>
        <taxon>Pseudomonadota</taxon>
        <taxon>Betaproteobacteria</taxon>
        <taxon>Burkholderiales</taxon>
        <taxon>Oxalobacteraceae</taxon>
        <taxon>Telluria group</taxon>
        <taxon>Telluria</taxon>
    </lineage>
</organism>
<dbReference type="PANTHER" id="PTHR40088">
    <property type="entry name" value="PECTATE LYASE (EUROFUNG)"/>
    <property type="match status" value="1"/>
</dbReference>
<reference evidence="11 12" key="1">
    <citation type="submission" date="2020-03" db="EMBL/GenBank/DDBJ databases">
        <title>Genome sequence of strain Massilia sp. TW-1.</title>
        <authorList>
            <person name="Chaudhary D.K."/>
        </authorList>
    </citation>
    <scope>NUCLEOTIDE SEQUENCE [LARGE SCALE GENOMIC DNA]</scope>
    <source>
        <strain evidence="11 12">TW-1</strain>
    </source>
</reference>
<dbReference type="SMART" id="SM00710">
    <property type="entry name" value="PbH1"/>
    <property type="match status" value="9"/>
</dbReference>
<evidence type="ECO:0000256" key="5">
    <source>
        <dbReference type="ARBA" id="ARBA00022729"/>
    </source>
</evidence>
<dbReference type="Pfam" id="PF13229">
    <property type="entry name" value="Beta_helix"/>
    <property type="match status" value="2"/>
</dbReference>
<dbReference type="InterPro" id="IPR011459">
    <property type="entry name" value="DUF1565"/>
</dbReference>
<dbReference type="SUPFAM" id="SSF51126">
    <property type="entry name" value="Pectin lyase-like"/>
    <property type="match status" value="2"/>
</dbReference>
<evidence type="ECO:0000256" key="3">
    <source>
        <dbReference type="ARBA" id="ARBA00022525"/>
    </source>
</evidence>
<evidence type="ECO:0000313" key="11">
    <source>
        <dbReference type="EMBL" id="NIA52308.1"/>
    </source>
</evidence>
<evidence type="ECO:0000256" key="8">
    <source>
        <dbReference type="ARBA" id="ARBA00038263"/>
    </source>
</evidence>
<feature type="domain" description="Right handed beta helix" evidence="10">
    <location>
        <begin position="517"/>
        <end position="678"/>
    </location>
</feature>
<proteinExistence type="inferred from homology"/>
<feature type="domain" description="Right handed beta helix" evidence="10">
    <location>
        <begin position="151"/>
        <end position="319"/>
    </location>
</feature>
<sequence length="747" mass="76799">MLSAIALTACGGGASDGGGSTTQVAQAAQPQLLATVTSVSELYVATTGSDTNSGSASSPLKTIAKASQLAQPGTVVHVAPGTYPGGFKTVASGTATARIRYQSDTRWGARIVPPSSSATDSAWDNRGNYVDVVGFDVDGSVLQQGTAWTTGIYNGGSNDSIANNHVHHISKAACTTGGGGIGVDSYYGGVNASVDGNVIHDIGPAVCADMHGIYFSTNGVVSNNLVYAVSETGIRLWHDANRVTVVNNTLFNTNTGISVGGGDYYHTAGPSDYNRVSNNIVYDNRSYGVIETGATGSHNVYANNLLAKNAVADWRLQNGLLASGSISADPAFVNYVRTGGGDYHLSSASPAIDRGNATSAPLTDLDGAKRPSGATFDIGAYEFGAVGGTSGSGSGSTTTQLPTTANHLYVATTGADSNPGTASAPFRTIARAAQVALPDTTILVAPGTYAGGFRTAASGIAGKSIYYVSSTRWGARILPPATSSNDTAWDNRGNYVVIDGFEIDGTTTQAGTPWSYGIYTGGSYNTIRNTHVHHIASKVACTSAGGSAIGVDSYYGGVMGTVDANLVHDIGPAGCSFIQGIYISTSGSVTNNIVYRVAEAGIHLWHDANHVTIANNTVAASNTGIIVGGGDFYRTAGPDDYTNVTNNIVYDNRYGISEQGSTGIHNTYTNNLVYQNASYDWSLKNGLKSVAGISAAPGFAAYTRTGTPDFRLLTSSPAIGSGSTVRMPTNDFVGIVRTSADIGAYQH</sequence>
<keyword evidence="5" id="KW-0732">Signal</keyword>
<accession>A0ABX0P6I1</accession>
<evidence type="ECO:0000256" key="6">
    <source>
        <dbReference type="ARBA" id="ARBA00022837"/>
    </source>
</evidence>
<protein>
    <submittedName>
        <fullName evidence="11">DUF1565 domain-containing protein</fullName>
    </submittedName>
</protein>
<keyword evidence="6" id="KW-0106">Calcium</keyword>
<keyword evidence="12" id="KW-1185">Reference proteome</keyword>
<feature type="domain" description="DUF1565" evidence="9">
    <location>
        <begin position="47"/>
        <end position="83"/>
    </location>
</feature>
<dbReference type="Pfam" id="PF07602">
    <property type="entry name" value="DUF1565"/>
    <property type="match status" value="2"/>
</dbReference>
<name>A0ABX0P6I1_9BURK</name>
<evidence type="ECO:0000313" key="12">
    <source>
        <dbReference type="Proteomes" id="UP000716322"/>
    </source>
</evidence>
<comment type="caution">
    <text evidence="11">The sequence shown here is derived from an EMBL/GenBank/DDBJ whole genome shotgun (WGS) entry which is preliminary data.</text>
</comment>
<dbReference type="InterPro" id="IPR011050">
    <property type="entry name" value="Pectin_lyase_fold/virulence"/>
</dbReference>
<comment type="cofactor">
    <cofactor evidence="1">
        <name>Ca(2+)</name>
        <dbReference type="ChEBI" id="CHEBI:29108"/>
    </cofactor>
</comment>
<dbReference type="InterPro" id="IPR006626">
    <property type="entry name" value="PbH1"/>
</dbReference>
<dbReference type="PANTHER" id="PTHR40088:SF1">
    <property type="entry name" value="PECTATE LYASE PEL9"/>
    <property type="match status" value="1"/>
</dbReference>
<evidence type="ECO:0000256" key="2">
    <source>
        <dbReference type="ARBA" id="ARBA00004613"/>
    </source>
</evidence>
<keyword evidence="7" id="KW-0456">Lyase</keyword>
<evidence type="ECO:0000259" key="10">
    <source>
        <dbReference type="Pfam" id="PF13229"/>
    </source>
</evidence>
<dbReference type="NCBIfam" id="NF041518">
    <property type="entry name" value="choice_anch_Q"/>
    <property type="match status" value="2"/>
</dbReference>
<comment type="similarity">
    <text evidence="8">Belongs to the polysaccharide lyase 9 family.</text>
</comment>
<keyword evidence="3" id="KW-0964">Secreted</keyword>
<dbReference type="InterPro" id="IPR012334">
    <property type="entry name" value="Pectin_lyas_fold"/>
</dbReference>
<dbReference type="EMBL" id="JAAQOM010000001">
    <property type="protein sequence ID" value="NIA52308.1"/>
    <property type="molecule type" value="Genomic_DNA"/>
</dbReference>